<feature type="transmembrane region" description="Helical" evidence="4">
    <location>
        <begin position="394"/>
        <end position="416"/>
    </location>
</feature>
<gene>
    <name evidence="5" type="ORF">ENV60_05305</name>
</gene>
<evidence type="ECO:0000256" key="2">
    <source>
        <dbReference type="ARBA" id="ARBA00022803"/>
    </source>
</evidence>
<keyword evidence="1" id="KW-0677">Repeat</keyword>
<feature type="transmembrane region" description="Helical" evidence="4">
    <location>
        <begin position="334"/>
        <end position="360"/>
    </location>
</feature>
<evidence type="ECO:0000313" key="5">
    <source>
        <dbReference type="EMBL" id="HGV97695.1"/>
    </source>
</evidence>
<organism evidence="5">
    <name type="scientific">candidate division WOR-3 bacterium</name>
    <dbReference type="NCBI Taxonomy" id="2052148"/>
    <lineage>
        <taxon>Bacteria</taxon>
        <taxon>Bacteria division WOR-3</taxon>
    </lineage>
</organism>
<feature type="transmembrane region" description="Helical" evidence="4">
    <location>
        <begin position="63"/>
        <end position="82"/>
    </location>
</feature>
<dbReference type="PROSITE" id="PS50293">
    <property type="entry name" value="TPR_REGION"/>
    <property type="match status" value="1"/>
</dbReference>
<dbReference type="SUPFAM" id="SSF48452">
    <property type="entry name" value="TPR-like"/>
    <property type="match status" value="1"/>
</dbReference>
<dbReference type="PROSITE" id="PS50005">
    <property type="entry name" value="TPR"/>
    <property type="match status" value="4"/>
</dbReference>
<feature type="repeat" description="TPR" evidence="3">
    <location>
        <begin position="645"/>
        <end position="678"/>
    </location>
</feature>
<keyword evidence="2 3" id="KW-0802">TPR repeat</keyword>
<feature type="repeat" description="TPR" evidence="3">
    <location>
        <begin position="679"/>
        <end position="712"/>
    </location>
</feature>
<dbReference type="Gene3D" id="1.25.40.10">
    <property type="entry name" value="Tetratricopeptide repeat domain"/>
    <property type="match status" value="1"/>
</dbReference>
<dbReference type="Pfam" id="PF13181">
    <property type="entry name" value="TPR_8"/>
    <property type="match status" value="1"/>
</dbReference>
<name>A0A7C4XEW7_UNCW3</name>
<feature type="transmembrane region" description="Helical" evidence="4">
    <location>
        <begin position="102"/>
        <end position="120"/>
    </location>
</feature>
<feature type="repeat" description="TPR" evidence="3">
    <location>
        <begin position="611"/>
        <end position="644"/>
    </location>
</feature>
<dbReference type="GO" id="GO:0046813">
    <property type="term" value="P:receptor-mediated virion attachment to host cell"/>
    <property type="evidence" value="ECO:0007669"/>
    <property type="project" value="TreeGrafter"/>
</dbReference>
<feature type="transmembrane region" description="Helical" evidence="4">
    <location>
        <begin position="284"/>
        <end position="303"/>
    </location>
</feature>
<feature type="transmembrane region" description="Helical" evidence="4">
    <location>
        <begin position="216"/>
        <end position="238"/>
    </location>
</feature>
<protein>
    <submittedName>
        <fullName evidence="5">Tetratricopeptide repeat protein</fullName>
    </submittedName>
</protein>
<evidence type="ECO:0000256" key="3">
    <source>
        <dbReference type="PROSITE-ProRule" id="PRU00339"/>
    </source>
</evidence>
<evidence type="ECO:0000256" key="1">
    <source>
        <dbReference type="ARBA" id="ARBA00022737"/>
    </source>
</evidence>
<feature type="repeat" description="TPR" evidence="3">
    <location>
        <begin position="577"/>
        <end position="610"/>
    </location>
</feature>
<sequence>MKRRLMLMDCPMVSILSGLKLRVFLKLQNSSSYGKREYGGHNRAPFFYMKPVSFIKKIENLKLSPLENSIILIFIIFLRNLLESQFEFPGYIGFVKIPIDSFLAFFLHFPLFYISIFYTLNYILSWLRGEKVTNILVIGFSIILIPPLFDHFVMGRAYHLSYFFEFESYTKGLLGAVIPWIKGIKEVSWGQRIEVYLGDLLVFGYLLLNNRGLVRAVLGFLITHFVIAGFGGLGLLLIPFMQKNWLLFSHHQIFIQVFALYLTFIVLFKNRRVFFVPTVNIREIIFQSIFTVSGILYCIKLNLPFNLPPFLFSSIIALIFLNIAILWGTREKNFFLILLGFILAISVRYEVFIFSVFLALTIYTKKIVKNSFLKAIFSGFVALSSLYLGTSVFFFYNTISLTPFILMLLVFIIGVVIEFNKSLYITILCLLAVILMAIFIPQRRPISEHLNLLNAIDLFRKGDYQKVSTILKDAAKNNITNFLLGAALVNTGDGRKGLYYLDKISEINRDITIAKLAGLNQTGRLKEGLENLDQGIKNGLLLDELYLQKARQLILVNEPIRAMACIDSAYLLGADAKECYNLLGDVYNQRGEYPKAIRIYKKVQEISPNDYYPYAQEGMAHYLSGDYKRAVELYTKALKLNKDDPVVHNNFGVVLRTIGDFRKARAEFLKALEIAPGFYEAGYNLSLVSLKEEKEEEAIYWLKKTLDINPDFTPARKILQGLHRVSP</sequence>
<feature type="transmembrane region" description="Helical" evidence="4">
    <location>
        <begin position="372"/>
        <end position="388"/>
    </location>
</feature>
<dbReference type="PANTHER" id="PTHR44858">
    <property type="entry name" value="TETRATRICOPEPTIDE REPEAT PROTEIN 6"/>
    <property type="match status" value="1"/>
</dbReference>
<dbReference type="InterPro" id="IPR011990">
    <property type="entry name" value="TPR-like_helical_dom_sf"/>
</dbReference>
<dbReference type="InterPro" id="IPR050498">
    <property type="entry name" value="Ycf3"/>
</dbReference>
<proteinExistence type="predicted"/>
<dbReference type="EMBL" id="DTGZ01000097">
    <property type="protein sequence ID" value="HGV97695.1"/>
    <property type="molecule type" value="Genomic_DNA"/>
</dbReference>
<keyword evidence="4" id="KW-0472">Membrane</keyword>
<reference evidence="5" key="1">
    <citation type="journal article" date="2020" name="mSystems">
        <title>Genome- and Community-Level Interaction Insights into Carbon Utilization and Element Cycling Functions of Hydrothermarchaeota in Hydrothermal Sediment.</title>
        <authorList>
            <person name="Zhou Z."/>
            <person name="Liu Y."/>
            <person name="Xu W."/>
            <person name="Pan J."/>
            <person name="Luo Z.H."/>
            <person name="Li M."/>
        </authorList>
    </citation>
    <scope>NUCLEOTIDE SEQUENCE [LARGE SCALE GENOMIC DNA]</scope>
    <source>
        <strain evidence="5">SpSt-774</strain>
    </source>
</reference>
<dbReference type="InterPro" id="IPR019734">
    <property type="entry name" value="TPR_rpt"/>
</dbReference>
<dbReference type="AlphaFoldDB" id="A0A7C4XEW7"/>
<dbReference type="Pfam" id="PF13414">
    <property type="entry name" value="TPR_11"/>
    <property type="match status" value="1"/>
</dbReference>
<dbReference type="PANTHER" id="PTHR44858:SF1">
    <property type="entry name" value="UDP-N-ACETYLGLUCOSAMINE--PEPTIDE N-ACETYLGLUCOSAMINYLTRANSFERASE SPINDLY-RELATED"/>
    <property type="match status" value="1"/>
</dbReference>
<keyword evidence="4" id="KW-0812">Transmembrane</keyword>
<dbReference type="SMART" id="SM00028">
    <property type="entry name" value="TPR"/>
    <property type="match status" value="4"/>
</dbReference>
<feature type="transmembrane region" description="Helical" evidence="4">
    <location>
        <begin position="310"/>
        <end position="328"/>
    </location>
</feature>
<dbReference type="GO" id="GO:0009279">
    <property type="term" value="C:cell outer membrane"/>
    <property type="evidence" value="ECO:0007669"/>
    <property type="project" value="TreeGrafter"/>
</dbReference>
<feature type="transmembrane region" description="Helical" evidence="4">
    <location>
        <begin position="245"/>
        <end position="264"/>
    </location>
</feature>
<feature type="transmembrane region" description="Helical" evidence="4">
    <location>
        <begin position="132"/>
        <end position="149"/>
    </location>
</feature>
<comment type="caution">
    <text evidence="5">The sequence shown here is derived from an EMBL/GenBank/DDBJ whole genome shotgun (WGS) entry which is preliminary data.</text>
</comment>
<feature type="transmembrane region" description="Helical" evidence="4">
    <location>
        <begin position="423"/>
        <end position="440"/>
    </location>
</feature>
<evidence type="ECO:0000256" key="4">
    <source>
        <dbReference type="SAM" id="Phobius"/>
    </source>
</evidence>
<accession>A0A7C4XEW7</accession>
<keyword evidence="4" id="KW-1133">Transmembrane helix</keyword>